<dbReference type="EMBL" id="JARIHO010000089">
    <property type="protein sequence ID" value="KAJ7307068.1"/>
    <property type="molecule type" value="Genomic_DNA"/>
</dbReference>
<dbReference type="InterPro" id="IPR052035">
    <property type="entry name" value="ZnF_BED_domain_contain"/>
</dbReference>
<dbReference type="GO" id="GO:0008270">
    <property type="term" value="F:zinc ion binding"/>
    <property type="evidence" value="ECO:0007669"/>
    <property type="project" value="UniProtKB-KW"/>
</dbReference>
<evidence type="ECO:0000256" key="3">
    <source>
        <dbReference type="ARBA" id="ARBA00022771"/>
    </source>
</evidence>
<feature type="non-terminal residue" evidence="6">
    <location>
        <position position="252"/>
    </location>
</feature>
<dbReference type="AlphaFoldDB" id="A0AAD7EAQ5"/>
<protein>
    <recommendedName>
        <fullName evidence="8">Transposase</fullName>
    </recommendedName>
</protein>
<evidence type="ECO:0000256" key="4">
    <source>
        <dbReference type="ARBA" id="ARBA00022833"/>
    </source>
</evidence>
<keyword evidence="2" id="KW-0479">Metal-binding</keyword>
<proteinExistence type="predicted"/>
<comment type="caution">
    <text evidence="6">The sequence shown here is derived from an EMBL/GenBank/DDBJ whole genome shotgun (WGS) entry which is preliminary data.</text>
</comment>
<gene>
    <name evidence="6" type="ORF">DFH08DRAFT_720301</name>
</gene>
<keyword evidence="7" id="KW-1185">Reference proteome</keyword>
<evidence type="ECO:0000256" key="2">
    <source>
        <dbReference type="ARBA" id="ARBA00022723"/>
    </source>
</evidence>
<keyword evidence="5" id="KW-0539">Nucleus</keyword>
<reference evidence="6" key="1">
    <citation type="submission" date="2023-03" db="EMBL/GenBank/DDBJ databases">
        <title>Massive genome expansion in bonnet fungi (Mycena s.s.) driven by repeated elements and novel gene families across ecological guilds.</title>
        <authorList>
            <consortium name="Lawrence Berkeley National Laboratory"/>
            <person name="Harder C.B."/>
            <person name="Miyauchi S."/>
            <person name="Viragh M."/>
            <person name="Kuo A."/>
            <person name="Thoen E."/>
            <person name="Andreopoulos B."/>
            <person name="Lu D."/>
            <person name="Skrede I."/>
            <person name="Drula E."/>
            <person name="Henrissat B."/>
            <person name="Morin E."/>
            <person name="Kohler A."/>
            <person name="Barry K."/>
            <person name="LaButti K."/>
            <person name="Morin E."/>
            <person name="Salamov A."/>
            <person name="Lipzen A."/>
            <person name="Mereny Z."/>
            <person name="Hegedus B."/>
            <person name="Baldrian P."/>
            <person name="Stursova M."/>
            <person name="Weitz H."/>
            <person name="Taylor A."/>
            <person name="Grigoriev I.V."/>
            <person name="Nagy L.G."/>
            <person name="Martin F."/>
            <person name="Kauserud H."/>
        </authorList>
    </citation>
    <scope>NUCLEOTIDE SEQUENCE</scope>
    <source>
        <strain evidence="6">CBHHK002</strain>
    </source>
</reference>
<keyword evidence="4" id="KW-0862">Zinc</keyword>
<keyword evidence="3" id="KW-0863">Zinc-finger</keyword>
<dbReference type="Proteomes" id="UP001218218">
    <property type="component" value="Unassembled WGS sequence"/>
</dbReference>
<evidence type="ECO:0000256" key="1">
    <source>
        <dbReference type="ARBA" id="ARBA00004123"/>
    </source>
</evidence>
<evidence type="ECO:0000313" key="6">
    <source>
        <dbReference type="EMBL" id="KAJ7307068.1"/>
    </source>
</evidence>
<sequence length="252" mass="28661">WTSPIYTFFKDNVETLTDSHDGRKYQAFKCNAPGGCKSKSGVVKRYQTKVNGDPHSDRSSTSNLKKHAKQCWGSDVVEARIKGVAADASRVGSIFAAFARSGQYPVNVSYRTHTKPEFHAHIVRWIAEANRPLKIVGDRQLQDLLTASRPELTVPSRSTVARDLKAVYERSTDRIKKLLMEYDGCLSFATDTWTSPNHRAFVAWTVHLQHNSEPLVFLLDIFEVPKVHLLRLYLFLLTCFHSHTLVRFLRVS</sequence>
<dbReference type="GO" id="GO:0005634">
    <property type="term" value="C:nucleus"/>
    <property type="evidence" value="ECO:0007669"/>
    <property type="project" value="UniProtKB-SubCell"/>
</dbReference>
<accession>A0AAD7EAQ5</accession>
<evidence type="ECO:0000313" key="7">
    <source>
        <dbReference type="Proteomes" id="UP001218218"/>
    </source>
</evidence>
<name>A0AAD7EAQ5_9AGAR</name>
<organism evidence="6 7">
    <name type="scientific">Mycena albidolilacea</name>
    <dbReference type="NCBI Taxonomy" id="1033008"/>
    <lineage>
        <taxon>Eukaryota</taxon>
        <taxon>Fungi</taxon>
        <taxon>Dikarya</taxon>
        <taxon>Basidiomycota</taxon>
        <taxon>Agaricomycotina</taxon>
        <taxon>Agaricomycetes</taxon>
        <taxon>Agaricomycetidae</taxon>
        <taxon>Agaricales</taxon>
        <taxon>Marasmiineae</taxon>
        <taxon>Mycenaceae</taxon>
        <taxon>Mycena</taxon>
    </lineage>
</organism>
<dbReference type="PANTHER" id="PTHR46481">
    <property type="entry name" value="ZINC FINGER BED DOMAIN-CONTAINING PROTEIN 4"/>
    <property type="match status" value="1"/>
</dbReference>
<dbReference type="SUPFAM" id="SSF140996">
    <property type="entry name" value="Hermes dimerisation domain"/>
    <property type="match status" value="1"/>
</dbReference>
<dbReference type="PANTHER" id="PTHR46481:SF10">
    <property type="entry name" value="ZINC FINGER BED DOMAIN-CONTAINING PROTEIN 39"/>
    <property type="match status" value="1"/>
</dbReference>
<evidence type="ECO:0000256" key="5">
    <source>
        <dbReference type="ARBA" id="ARBA00023242"/>
    </source>
</evidence>
<evidence type="ECO:0008006" key="8">
    <source>
        <dbReference type="Google" id="ProtNLM"/>
    </source>
</evidence>
<comment type="subcellular location">
    <subcellularLocation>
        <location evidence="1">Nucleus</location>
    </subcellularLocation>
</comment>